<dbReference type="InterPro" id="IPR017900">
    <property type="entry name" value="4Fe4S_Fe_S_CS"/>
</dbReference>
<evidence type="ECO:0000256" key="5">
    <source>
        <dbReference type="ARBA" id="ARBA00022827"/>
    </source>
</evidence>
<evidence type="ECO:0000259" key="9">
    <source>
        <dbReference type="PROSITE" id="PS51379"/>
    </source>
</evidence>
<evidence type="ECO:0000256" key="3">
    <source>
        <dbReference type="ARBA" id="ARBA00022485"/>
    </source>
</evidence>
<dbReference type="Proteomes" id="UP000886043">
    <property type="component" value="Unassembled WGS sequence"/>
</dbReference>
<dbReference type="AlphaFoldDB" id="A0A7C3CLC0"/>
<evidence type="ECO:0000256" key="1">
    <source>
        <dbReference type="ARBA" id="ARBA00001974"/>
    </source>
</evidence>
<dbReference type="Gene3D" id="3.30.70.20">
    <property type="match status" value="1"/>
</dbReference>
<gene>
    <name evidence="10" type="ORF">ENJ40_09100</name>
</gene>
<organism evidence="10">
    <name type="scientific">Thermosulfurimonas dismutans</name>
    <dbReference type="NCBI Taxonomy" id="999894"/>
    <lineage>
        <taxon>Bacteria</taxon>
        <taxon>Pseudomonadati</taxon>
        <taxon>Thermodesulfobacteriota</taxon>
        <taxon>Thermodesulfobacteria</taxon>
        <taxon>Thermodesulfobacteriales</taxon>
        <taxon>Thermodesulfobacteriaceae</taxon>
        <taxon>Thermosulfurimonas</taxon>
    </lineage>
</organism>
<dbReference type="GO" id="GO:0016491">
    <property type="term" value="F:oxidoreductase activity"/>
    <property type="evidence" value="ECO:0007669"/>
    <property type="project" value="UniProtKB-KW"/>
</dbReference>
<keyword evidence="5" id="KW-0285">Flavoprotein</keyword>
<dbReference type="Pfam" id="PF07992">
    <property type="entry name" value="Pyr_redox_2"/>
    <property type="match status" value="1"/>
</dbReference>
<dbReference type="SUPFAM" id="SSF54862">
    <property type="entry name" value="4Fe-4S ferredoxins"/>
    <property type="match status" value="1"/>
</dbReference>
<dbReference type="InterPro" id="IPR039650">
    <property type="entry name" value="HdrA-like"/>
</dbReference>
<dbReference type="GO" id="GO:0051539">
    <property type="term" value="F:4 iron, 4 sulfur cluster binding"/>
    <property type="evidence" value="ECO:0007669"/>
    <property type="project" value="UniProtKB-KW"/>
</dbReference>
<keyword evidence="8" id="KW-0411">Iron-sulfur</keyword>
<keyword evidence="6" id="KW-0560">Oxidoreductase</keyword>
<evidence type="ECO:0000256" key="4">
    <source>
        <dbReference type="ARBA" id="ARBA00022723"/>
    </source>
</evidence>
<sequence>MKEPRLGVFICHCGGNISDVVDVEKVRQAVEGAPGVKVAQTHMFTCSEAAQQEMIRLIREHDLNGLVIASCSPRLHQETFRQMARRAGLNPYRYVQVNIREQCSWAHPHHPGEATRKAVALVKGGIARALRARSLEPIVIKTRPEAMVIGAGIAGLEAALGLSRMGIKVHLVEKEDRPGGLLRDRGPIFPTDQKGRELVEHLWREIHRDANIRTYFRSHLCGKEGVVGDFRLKICRDGEEKEIRAGAIVVATGARPHTPQPGEWGYGSEGVCTLYEFLLHLAEHPEEKPLFYRGRRVRRLVYVYCVGSREPAGEKARTYCSRYCCTAALYTACLVHSRWPEVTQVHLYRDIRSYGKYEKYYRRALGYGSVFVRYSPQSPPEIHPGGRLRVRVRDLLTAKQEIELEADLVCLVTGLEPVHSPELLEHLKLPVGKEGFFQEVHPKLRPVETMADGVFICGCAQGPRTAEESAASGLAAAAKVGALLLAGEVKREPLVAEVIEERCDGCGECVAACPYGALELSGDRVRVRESLCKGEGACVPVCPQEALQVRGYEHETIKALIDSLAEGLADA</sequence>
<dbReference type="GO" id="GO:0046872">
    <property type="term" value="F:metal ion binding"/>
    <property type="evidence" value="ECO:0007669"/>
    <property type="project" value="UniProtKB-KW"/>
</dbReference>
<dbReference type="InterPro" id="IPR023753">
    <property type="entry name" value="FAD/NAD-binding_dom"/>
</dbReference>
<dbReference type="InterPro" id="IPR017896">
    <property type="entry name" value="4Fe4S_Fe-S-bd"/>
</dbReference>
<keyword evidence="7" id="KW-0408">Iron</keyword>
<dbReference type="EMBL" id="DRMH01000125">
    <property type="protein sequence ID" value="HFC98591.1"/>
    <property type="molecule type" value="Genomic_DNA"/>
</dbReference>
<dbReference type="PANTHER" id="PTHR43498">
    <property type="entry name" value="FERREDOXIN:COB-COM HETERODISULFIDE REDUCTASE SUBUNIT A"/>
    <property type="match status" value="1"/>
</dbReference>
<evidence type="ECO:0000313" key="10">
    <source>
        <dbReference type="EMBL" id="HFC98591.1"/>
    </source>
</evidence>
<evidence type="ECO:0000256" key="6">
    <source>
        <dbReference type="ARBA" id="ARBA00023002"/>
    </source>
</evidence>
<evidence type="ECO:0000256" key="8">
    <source>
        <dbReference type="ARBA" id="ARBA00023014"/>
    </source>
</evidence>
<comment type="caution">
    <text evidence="10">The sequence shown here is derived from an EMBL/GenBank/DDBJ whole genome shotgun (WGS) entry which is preliminary data.</text>
</comment>
<evidence type="ECO:0000256" key="7">
    <source>
        <dbReference type="ARBA" id="ARBA00023004"/>
    </source>
</evidence>
<dbReference type="PROSITE" id="PS51379">
    <property type="entry name" value="4FE4S_FER_2"/>
    <property type="match status" value="2"/>
</dbReference>
<dbReference type="PANTHER" id="PTHR43498:SF1">
    <property type="entry name" value="COB--COM HETERODISULFIDE REDUCTASE IRON-SULFUR SUBUNIT A"/>
    <property type="match status" value="1"/>
</dbReference>
<dbReference type="Pfam" id="PF12838">
    <property type="entry name" value="Fer4_7"/>
    <property type="match status" value="1"/>
</dbReference>
<dbReference type="PRINTS" id="PR00469">
    <property type="entry name" value="PNDRDTASEII"/>
</dbReference>
<proteinExistence type="inferred from homology"/>
<dbReference type="SUPFAM" id="SSF51905">
    <property type="entry name" value="FAD/NAD(P)-binding domain"/>
    <property type="match status" value="1"/>
</dbReference>
<protein>
    <submittedName>
        <fullName evidence="10">CoB--CoM heterodisulfide reductase iron-sulfur subunit A family protein</fullName>
    </submittedName>
</protein>
<evidence type="ECO:0000256" key="2">
    <source>
        <dbReference type="ARBA" id="ARBA00006561"/>
    </source>
</evidence>
<keyword evidence="3" id="KW-0004">4Fe-4S</keyword>
<dbReference type="Gene3D" id="3.50.50.60">
    <property type="entry name" value="FAD/NAD(P)-binding domain"/>
    <property type="match status" value="2"/>
</dbReference>
<feature type="domain" description="4Fe-4S ferredoxin-type" evidence="9">
    <location>
        <begin position="494"/>
        <end position="523"/>
    </location>
</feature>
<accession>A0A7C3CLC0</accession>
<keyword evidence="5" id="KW-0274">FAD</keyword>
<keyword evidence="4" id="KW-0479">Metal-binding</keyword>
<dbReference type="InterPro" id="IPR036188">
    <property type="entry name" value="FAD/NAD-bd_sf"/>
</dbReference>
<comment type="cofactor">
    <cofactor evidence="1">
        <name>FAD</name>
        <dbReference type="ChEBI" id="CHEBI:57692"/>
    </cofactor>
</comment>
<name>A0A7C3CLC0_9BACT</name>
<feature type="domain" description="4Fe-4S ferredoxin-type" evidence="9">
    <location>
        <begin position="524"/>
        <end position="552"/>
    </location>
</feature>
<comment type="similarity">
    <text evidence="2">Belongs to the HdrA family.</text>
</comment>
<reference evidence="10" key="1">
    <citation type="journal article" date="2020" name="mSystems">
        <title>Genome- and Community-Level Interaction Insights into Carbon Utilization and Element Cycling Functions of Hydrothermarchaeota in Hydrothermal Sediment.</title>
        <authorList>
            <person name="Zhou Z."/>
            <person name="Liu Y."/>
            <person name="Xu W."/>
            <person name="Pan J."/>
            <person name="Luo Z.H."/>
            <person name="Li M."/>
        </authorList>
    </citation>
    <scope>NUCLEOTIDE SEQUENCE [LARGE SCALE GENOMIC DNA]</scope>
    <source>
        <strain evidence="10">HyVt-483</strain>
    </source>
</reference>
<dbReference type="PROSITE" id="PS00198">
    <property type="entry name" value="4FE4S_FER_1"/>
    <property type="match status" value="1"/>
</dbReference>